<evidence type="ECO:0000313" key="7">
    <source>
        <dbReference type="Proteomes" id="UP000000263"/>
    </source>
</evidence>
<dbReference type="InterPro" id="IPR001375">
    <property type="entry name" value="Peptidase_S9_cat"/>
</dbReference>
<dbReference type="GO" id="GO:0006508">
    <property type="term" value="P:proteolysis"/>
    <property type="evidence" value="ECO:0007669"/>
    <property type="project" value="UniProtKB-KW"/>
</dbReference>
<keyword evidence="2" id="KW-0645">Protease</keyword>
<dbReference type="AlphaFoldDB" id="A7NJ05"/>
<gene>
    <name evidence="6" type="ordered locus">Rcas_1375</name>
</gene>
<dbReference type="FunFam" id="3.40.50.1820:FF:000028">
    <property type="entry name" value="S9 family peptidase"/>
    <property type="match status" value="1"/>
</dbReference>
<reference evidence="6 7" key="1">
    <citation type="submission" date="2007-08" db="EMBL/GenBank/DDBJ databases">
        <title>Complete sequence of Roseiflexus castenholzii DSM 13941.</title>
        <authorList>
            <consortium name="US DOE Joint Genome Institute"/>
            <person name="Copeland A."/>
            <person name="Lucas S."/>
            <person name="Lapidus A."/>
            <person name="Barry K."/>
            <person name="Glavina del Rio T."/>
            <person name="Dalin E."/>
            <person name="Tice H."/>
            <person name="Pitluck S."/>
            <person name="Thompson L.S."/>
            <person name="Brettin T."/>
            <person name="Bruce D."/>
            <person name="Detter J.C."/>
            <person name="Han C."/>
            <person name="Tapia R."/>
            <person name="Schmutz J."/>
            <person name="Larimer F."/>
            <person name="Land M."/>
            <person name="Hauser L."/>
            <person name="Kyrpides N."/>
            <person name="Mikhailova N."/>
            <person name="Bryant D.A."/>
            <person name="Hanada S."/>
            <person name="Tsukatani Y."/>
            <person name="Richardson P."/>
        </authorList>
    </citation>
    <scope>NUCLEOTIDE SEQUENCE [LARGE SCALE GENOMIC DNA]</scope>
    <source>
        <strain evidence="7">DSM 13941 / HLO8</strain>
    </source>
</reference>
<dbReference type="InterPro" id="IPR029058">
    <property type="entry name" value="AB_hydrolase_fold"/>
</dbReference>
<evidence type="ECO:0000256" key="3">
    <source>
        <dbReference type="ARBA" id="ARBA00022801"/>
    </source>
</evidence>
<dbReference type="HOGENOM" id="CLU_008615_2_1_0"/>
<comment type="similarity">
    <text evidence="1">Belongs to the peptidase S9C family.</text>
</comment>
<dbReference type="PANTHER" id="PTHR42776">
    <property type="entry name" value="SERINE PEPTIDASE S9 FAMILY MEMBER"/>
    <property type="match status" value="1"/>
</dbReference>
<dbReference type="PANTHER" id="PTHR42776:SF27">
    <property type="entry name" value="DIPEPTIDYL PEPTIDASE FAMILY MEMBER 6"/>
    <property type="match status" value="1"/>
</dbReference>
<accession>A7NJ05</accession>
<dbReference type="Pfam" id="PF07676">
    <property type="entry name" value="PD40"/>
    <property type="match status" value="2"/>
</dbReference>
<dbReference type="STRING" id="383372.Rcas_1375"/>
<dbReference type="KEGG" id="rca:Rcas_1375"/>
<feature type="domain" description="Peptidase S9 prolyl oligopeptidase catalytic" evidence="5">
    <location>
        <begin position="486"/>
        <end position="690"/>
    </location>
</feature>
<dbReference type="InterPro" id="IPR011042">
    <property type="entry name" value="6-blade_b-propeller_TolB-like"/>
</dbReference>
<evidence type="ECO:0000313" key="6">
    <source>
        <dbReference type="EMBL" id="ABU57471.1"/>
    </source>
</evidence>
<dbReference type="Pfam" id="PF00326">
    <property type="entry name" value="Peptidase_S9"/>
    <property type="match status" value="1"/>
</dbReference>
<dbReference type="GO" id="GO:0004252">
    <property type="term" value="F:serine-type endopeptidase activity"/>
    <property type="evidence" value="ECO:0007669"/>
    <property type="project" value="TreeGrafter"/>
</dbReference>
<sequence length="708" mass="79326">MTRTIAPVQDSSVQKKSSFTVEDLYRLGWLEEPQVSPDGREIAFVRVTIDRSANANRRAIWIAPTDGGPPRRLTSGTNDSAPRWSPDGRWLAFVSVRGDDRPQLYVLRRDGGEARRLTSLPQGVSDPAWSPDGRRIAFLSRLNAAERASEDASEPEPEPADEFMHKQLVERRKHEEQRRFDPRVVRRLPYRAGVEFFDDRSTQMYIIEVPDDDDAPAPQPRRITDADLDFGAPVWMPDGQSVLTTATRDPEADSQFFFFDVLRVPVLPEGRADPQRLTAPGFTHFAPLPSPDGRWIACLRMAENQPFASATSLVVMDAAGGEPRNLTAAADLNIAAYDWLPGSDGLLCLAGWRGAQPLWRVALDGGGCERLAQMPDDRFIAEFDTGRDGTIAFVAGDAANPCELYARNKHGVERRLTAFNAPLLEERIIVPFEELVYTAPDGCKVQGWILHPPDFDPAQPGGYPLAVYIHGGPHLMWGPGVRSMWHELQTVAARGYVVFFCNPRGSDGYGDAWRLATQANWGFADAPDIHAGIDTLIARGYVDPHRIAVTGGSYGGYMTVWLIAHSDRFACAAAARGVYNLLTQHSTSDAHELVELVFEGFPWENHDVLWRHSPLAYAHRITTPLLILHAERDYRVPISEAEQLFAFLRRRKQVVEFVRYPREGHELTRTGEPDHRADHMRRILEWFDRFCQPRTGNDGAPRRGSTDG</sequence>
<keyword evidence="4" id="KW-0720">Serine protease</keyword>
<dbReference type="Proteomes" id="UP000000263">
    <property type="component" value="Chromosome"/>
</dbReference>
<organism evidence="6 7">
    <name type="scientific">Roseiflexus castenholzii (strain DSM 13941 / HLO8)</name>
    <dbReference type="NCBI Taxonomy" id="383372"/>
    <lineage>
        <taxon>Bacteria</taxon>
        <taxon>Bacillati</taxon>
        <taxon>Chloroflexota</taxon>
        <taxon>Chloroflexia</taxon>
        <taxon>Chloroflexales</taxon>
        <taxon>Roseiflexineae</taxon>
        <taxon>Roseiflexaceae</taxon>
        <taxon>Roseiflexus</taxon>
    </lineage>
</organism>
<evidence type="ECO:0000256" key="4">
    <source>
        <dbReference type="ARBA" id="ARBA00022825"/>
    </source>
</evidence>
<dbReference type="eggNOG" id="COG0823">
    <property type="taxonomic scope" value="Bacteria"/>
</dbReference>
<protein>
    <submittedName>
        <fullName evidence="6">Peptidase S9 prolyl oligopeptidase active site domain protein</fullName>
    </submittedName>
</protein>
<proteinExistence type="inferred from homology"/>
<keyword evidence="3" id="KW-0378">Hydrolase</keyword>
<keyword evidence="7" id="KW-1185">Reference proteome</keyword>
<dbReference type="InterPro" id="IPR011659">
    <property type="entry name" value="WD40"/>
</dbReference>
<dbReference type="Gene3D" id="3.40.50.1820">
    <property type="entry name" value="alpha/beta hydrolase"/>
    <property type="match status" value="1"/>
</dbReference>
<dbReference type="OrthoDB" id="108903at2"/>
<dbReference type="EMBL" id="CP000804">
    <property type="protein sequence ID" value="ABU57471.1"/>
    <property type="molecule type" value="Genomic_DNA"/>
</dbReference>
<dbReference type="SUPFAM" id="SSF53474">
    <property type="entry name" value="alpha/beta-Hydrolases"/>
    <property type="match status" value="1"/>
</dbReference>
<evidence type="ECO:0000256" key="1">
    <source>
        <dbReference type="ARBA" id="ARBA00010040"/>
    </source>
</evidence>
<dbReference type="SUPFAM" id="SSF82171">
    <property type="entry name" value="DPP6 N-terminal domain-like"/>
    <property type="match status" value="1"/>
</dbReference>
<name>A7NJ05_ROSCS</name>
<dbReference type="eggNOG" id="COG1506">
    <property type="taxonomic scope" value="Bacteria"/>
</dbReference>
<evidence type="ECO:0000256" key="2">
    <source>
        <dbReference type="ARBA" id="ARBA00022670"/>
    </source>
</evidence>
<evidence type="ECO:0000259" key="5">
    <source>
        <dbReference type="Pfam" id="PF00326"/>
    </source>
</evidence>
<dbReference type="Gene3D" id="2.120.10.30">
    <property type="entry name" value="TolB, C-terminal domain"/>
    <property type="match status" value="2"/>
</dbReference>